<proteinExistence type="predicted"/>
<dbReference type="AlphaFoldDB" id="A0A218X8K5"/>
<evidence type="ECO:0000313" key="1">
    <source>
        <dbReference type="EMBL" id="OWM81006.1"/>
    </source>
</evidence>
<organism evidence="1 2">
    <name type="scientific">Punica granatum</name>
    <name type="common">Pomegranate</name>
    <dbReference type="NCBI Taxonomy" id="22663"/>
    <lineage>
        <taxon>Eukaryota</taxon>
        <taxon>Viridiplantae</taxon>
        <taxon>Streptophyta</taxon>
        <taxon>Embryophyta</taxon>
        <taxon>Tracheophyta</taxon>
        <taxon>Spermatophyta</taxon>
        <taxon>Magnoliopsida</taxon>
        <taxon>eudicotyledons</taxon>
        <taxon>Gunneridae</taxon>
        <taxon>Pentapetalae</taxon>
        <taxon>rosids</taxon>
        <taxon>malvids</taxon>
        <taxon>Myrtales</taxon>
        <taxon>Lythraceae</taxon>
        <taxon>Punica</taxon>
    </lineage>
</organism>
<gene>
    <name evidence="1" type="ORF">CDL15_Pgr007037</name>
</gene>
<dbReference type="EMBL" id="MTKT01002214">
    <property type="protein sequence ID" value="OWM81006.1"/>
    <property type="molecule type" value="Genomic_DNA"/>
</dbReference>
<dbReference type="Proteomes" id="UP000197138">
    <property type="component" value="Unassembled WGS sequence"/>
</dbReference>
<evidence type="ECO:0000313" key="2">
    <source>
        <dbReference type="Proteomes" id="UP000197138"/>
    </source>
</evidence>
<accession>A0A218X8K5</accession>
<sequence length="120" mass="13310">MLHLQSFRWATEWDSVRWTEYTTFMGLQSLEQALGQNKPSGTVDIMGIPKDTKDMDMCLLRTLMHTTEDTQVIITSSSPRSNGSESKSELELDNFQACPGGCICEESKLVVASSDLVVSS</sequence>
<reference evidence="2" key="1">
    <citation type="journal article" date="2017" name="Plant J.">
        <title>The pomegranate (Punica granatum L.) genome and the genomics of punicalagin biosynthesis.</title>
        <authorList>
            <person name="Qin G."/>
            <person name="Xu C."/>
            <person name="Ming R."/>
            <person name="Tang H."/>
            <person name="Guyot R."/>
            <person name="Kramer E.M."/>
            <person name="Hu Y."/>
            <person name="Yi X."/>
            <person name="Qi Y."/>
            <person name="Xu X."/>
            <person name="Gao Z."/>
            <person name="Pan H."/>
            <person name="Jian J."/>
            <person name="Tian Y."/>
            <person name="Yue Z."/>
            <person name="Xu Y."/>
        </authorList>
    </citation>
    <scope>NUCLEOTIDE SEQUENCE [LARGE SCALE GENOMIC DNA]</scope>
    <source>
        <strain evidence="2">cv. Dabenzi</strain>
    </source>
</reference>
<protein>
    <submittedName>
        <fullName evidence="1">Uncharacterized protein</fullName>
    </submittedName>
</protein>
<comment type="caution">
    <text evidence="1">The sequence shown here is derived from an EMBL/GenBank/DDBJ whole genome shotgun (WGS) entry which is preliminary data.</text>
</comment>
<name>A0A218X8K5_PUNGR</name>